<reference evidence="7 8" key="1">
    <citation type="submission" date="2018-06" db="EMBL/GenBank/DDBJ databases">
        <title>Extensive metabolic versatility and redundancy in microbially diverse, dynamic hydrothermal sediments.</title>
        <authorList>
            <person name="Dombrowski N."/>
            <person name="Teske A."/>
            <person name="Baker B.J."/>
        </authorList>
    </citation>
    <scope>NUCLEOTIDE SEQUENCE [LARGE SCALE GENOMIC DNA]</scope>
    <source>
        <strain evidence="7">B79_G16</strain>
    </source>
</reference>
<feature type="binding site" evidence="6">
    <location>
        <position position="242"/>
    </location>
    <ligand>
        <name>Ni(2+)</name>
        <dbReference type="ChEBI" id="CHEBI:49786"/>
    </ligand>
</feature>
<evidence type="ECO:0000256" key="3">
    <source>
        <dbReference type="ARBA" id="ARBA00022596"/>
    </source>
</evidence>
<dbReference type="AlphaFoldDB" id="A0A420ZBT7"/>
<dbReference type="SUPFAM" id="SSF56762">
    <property type="entry name" value="HydB/Nqo4-like"/>
    <property type="match status" value="1"/>
</dbReference>
<evidence type="ECO:0000256" key="5">
    <source>
        <dbReference type="ARBA" id="ARBA00023002"/>
    </source>
</evidence>
<keyword evidence="5" id="KW-0560">Oxidoreductase</keyword>
<dbReference type="PANTHER" id="PTHR43600">
    <property type="entry name" value="COENZYME F420 HYDROGENASE, SUBUNIT ALPHA"/>
    <property type="match status" value="1"/>
</dbReference>
<dbReference type="PROSITE" id="PS00508">
    <property type="entry name" value="NI_HGENASE_L_2"/>
    <property type="match status" value="1"/>
</dbReference>
<dbReference type="InterPro" id="IPR001501">
    <property type="entry name" value="Ni-dep_hyd_lsu"/>
</dbReference>
<dbReference type="Pfam" id="PF00374">
    <property type="entry name" value="NiFeSe_Hases"/>
    <property type="match status" value="1"/>
</dbReference>
<organism evidence="7 8">
    <name type="scientific">candidate division Kazan bacterium</name>
    <dbReference type="NCBI Taxonomy" id="2202143"/>
    <lineage>
        <taxon>Bacteria</taxon>
        <taxon>Bacteria division Kazan-3B-28</taxon>
    </lineage>
</organism>
<evidence type="ECO:0000313" key="7">
    <source>
        <dbReference type="EMBL" id="RLC36573.1"/>
    </source>
</evidence>
<feature type="binding site" evidence="6">
    <location>
        <position position="248"/>
    </location>
    <ligand>
        <name>Mg(2+)</name>
        <dbReference type="ChEBI" id="CHEBI:18420"/>
    </ligand>
</feature>
<evidence type="ECO:0008006" key="9">
    <source>
        <dbReference type="Google" id="ProtNLM"/>
    </source>
</evidence>
<comment type="caution">
    <text evidence="7">The sequence shown here is derived from an EMBL/GenBank/DDBJ whole genome shotgun (WGS) entry which is preliminary data.</text>
</comment>
<dbReference type="PANTHER" id="PTHR43600:SF2">
    <property type="entry name" value="F420-NON-REDUCING HYDROGENASE VHU SUBUNIT A"/>
    <property type="match status" value="1"/>
</dbReference>
<dbReference type="Proteomes" id="UP000281261">
    <property type="component" value="Unassembled WGS sequence"/>
</dbReference>
<name>A0A420ZBT7_UNCK3</name>
<proteinExistence type="inferred from homology"/>
<keyword evidence="4 6" id="KW-0479">Metal-binding</keyword>
<dbReference type="InterPro" id="IPR018194">
    <property type="entry name" value="Ni-dep_hyd_lsu_Ni_BS"/>
</dbReference>
<evidence type="ECO:0000256" key="6">
    <source>
        <dbReference type="PIRSR" id="PIRSR601501-1"/>
    </source>
</evidence>
<accession>A0A420ZBT7</accession>
<comment type="cofactor">
    <cofactor evidence="6">
        <name>Fe cation</name>
        <dbReference type="ChEBI" id="CHEBI:24875"/>
    </cofactor>
</comment>
<feature type="binding site" evidence="6">
    <location>
        <position position="245"/>
    </location>
    <ligand>
        <name>Fe cation</name>
        <dbReference type="ChEBI" id="CHEBI:24875"/>
    </ligand>
</feature>
<evidence type="ECO:0000256" key="4">
    <source>
        <dbReference type="ARBA" id="ARBA00022723"/>
    </source>
</evidence>
<dbReference type="Gene3D" id="1.10.645.10">
    <property type="entry name" value="Cytochrome-c3 Hydrogenase, chain B"/>
    <property type="match status" value="1"/>
</dbReference>
<sequence length="255" mass="28832">MLEIKERCKSALDDLQVVASLVKSLSEKIPAFERETEYIALKSEEEYAIYDGVIASTDTGTCPVERYREIVNEYVVPQSTAKYTRHNRDSYMVGALARFNLNHEKLTPLAKKVAEDLGLKAICYNSYMNSVAQLVECVYSVEECIRLIDEILTEGLREEDRRISVKAGRGIGAVDVPRGMLIHDYTFNKDGVCVEANCVIPTNQNHGNIQKDMEALLPTIIDKPQEEIRLALEMLVRAYDPCISCSTHFLEVEFI</sequence>
<protein>
    <recommendedName>
        <fullName evidence="9">Ni/Fe hydrogenase subunit alpha</fullName>
    </recommendedName>
</protein>
<evidence type="ECO:0000256" key="2">
    <source>
        <dbReference type="ARBA" id="ARBA00009292"/>
    </source>
</evidence>
<evidence type="ECO:0000313" key="8">
    <source>
        <dbReference type="Proteomes" id="UP000281261"/>
    </source>
</evidence>
<comment type="similarity">
    <text evidence="2">Belongs to the [NiFe]/[NiFeSe] hydrogenase large subunit family.</text>
</comment>
<keyword evidence="6" id="KW-0460">Magnesium</keyword>
<dbReference type="GO" id="GO:0008901">
    <property type="term" value="F:ferredoxin hydrogenase activity"/>
    <property type="evidence" value="ECO:0007669"/>
    <property type="project" value="InterPro"/>
</dbReference>
<gene>
    <name evidence="7" type="ORF">DRH29_04330</name>
</gene>
<comment type="cofactor">
    <cofactor evidence="1 6">
        <name>Ni(2+)</name>
        <dbReference type="ChEBI" id="CHEBI:49786"/>
    </cofactor>
</comment>
<evidence type="ECO:0000256" key="1">
    <source>
        <dbReference type="ARBA" id="ARBA00001967"/>
    </source>
</evidence>
<keyword evidence="3 6" id="KW-0533">Nickel</keyword>
<dbReference type="InterPro" id="IPR029014">
    <property type="entry name" value="NiFe-Hase_large"/>
</dbReference>
<dbReference type="GO" id="GO:0016151">
    <property type="term" value="F:nickel cation binding"/>
    <property type="evidence" value="ECO:0007669"/>
    <property type="project" value="InterPro"/>
</dbReference>
<keyword evidence="6" id="KW-0408">Iron</keyword>
<dbReference type="EMBL" id="QMNG01000045">
    <property type="protein sequence ID" value="RLC36573.1"/>
    <property type="molecule type" value="Genomic_DNA"/>
</dbReference>